<dbReference type="eggNOG" id="KOG4197">
    <property type="taxonomic scope" value="Eukaryota"/>
</dbReference>
<accession>T0R7U2</accession>
<dbReference type="Gene3D" id="1.25.40.10">
    <property type="entry name" value="Tetratricopeptide repeat domain"/>
    <property type="match status" value="2"/>
</dbReference>
<evidence type="ECO:0008006" key="5">
    <source>
        <dbReference type="Google" id="ProtNLM"/>
    </source>
</evidence>
<keyword evidence="4" id="KW-1185">Reference proteome</keyword>
<dbReference type="VEuPathDB" id="FungiDB:SDRG_00263"/>
<gene>
    <name evidence="3" type="ORF">SDRG_00263</name>
</gene>
<dbReference type="Proteomes" id="UP000030762">
    <property type="component" value="Unassembled WGS sequence"/>
</dbReference>
<reference evidence="3 4" key="1">
    <citation type="submission" date="2012-04" db="EMBL/GenBank/DDBJ databases">
        <title>The Genome Sequence of Saprolegnia declina VS20.</title>
        <authorList>
            <consortium name="The Broad Institute Genome Sequencing Platform"/>
            <person name="Russ C."/>
            <person name="Nusbaum C."/>
            <person name="Tyler B."/>
            <person name="van West P."/>
            <person name="Dieguez-Uribeondo J."/>
            <person name="de Bruijn I."/>
            <person name="Tripathy S."/>
            <person name="Jiang R."/>
            <person name="Young S.K."/>
            <person name="Zeng Q."/>
            <person name="Gargeya S."/>
            <person name="Fitzgerald M."/>
            <person name="Haas B."/>
            <person name="Abouelleil A."/>
            <person name="Alvarado L."/>
            <person name="Arachchi H.M."/>
            <person name="Berlin A."/>
            <person name="Chapman S.B."/>
            <person name="Goldberg J."/>
            <person name="Griggs A."/>
            <person name="Gujja S."/>
            <person name="Hansen M."/>
            <person name="Howarth C."/>
            <person name="Imamovic A."/>
            <person name="Larimer J."/>
            <person name="McCowen C."/>
            <person name="Montmayeur A."/>
            <person name="Murphy C."/>
            <person name="Neiman D."/>
            <person name="Pearson M."/>
            <person name="Priest M."/>
            <person name="Roberts A."/>
            <person name="Saif S."/>
            <person name="Shea T."/>
            <person name="Sisk P."/>
            <person name="Sykes S."/>
            <person name="Wortman J."/>
            <person name="Nusbaum C."/>
            <person name="Birren B."/>
        </authorList>
    </citation>
    <scope>NUCLEOTIDE SEQUENCE [LARGE SCALE GENOMIC DNA]</scope>
    <source>
        <strain evidence="3 4">VS20</strain>
    </source>
</reference>
<dbReference type="PANTHER" id="PTHR47936">
    <property type="entry name" value="PPR_LONG DOMAIN-CONTAINING PROTEIN"/>
    <property type="match status" value="1"/>
</dbReference>
<evidence type="ECO:0000256" key="1">
    <source>
        <dbReference type="ARBA" id="ARBA00022737"/>
    </source>
</evidence>
<dbReference type="InterPro" id="IPR002885">
    <property type="entry name" value="PPR_rpt"/>
</dbReference>
<evidence type="ECO:0000313" key="3">
    <source>
        <dbReference type="EMBL" id="EQC42530.1"/>
    </source>
</evidence>
<evidence type="ECO:0000256" key="2">
    <source>
        <dbReference type="PROSITE-ProRule" id="PRU00708"/>
    </source>
</evidence>
<dbReference type="AlphaFoldDB" id="T0R7U2"/>
<dbReference type="STRING" id="1156394.T0R7U2"/>
<dbReference type="OrthoDB" id="69593at2759"/>
<dbReference type="GeneID" id="19940990"/>
<dbReference type="Pfam" id="PF13041">
    <property type="entry name" value="PPR_2"/>
    <property type="match status" value="1"/>
</dbReference>
<feature type="repeat" description="PPR" evidence="2">
    <location>
        <begin position="307"/>
        <end position="341"/>
    </location>
</feature>
<sequence length="652" mass="72267">MLRQATTARWLPATGSRLHRALHRMAPLHIASEAPSSAPTAKPPASPENIRATISKHVATIKKQAGLTPAFWGNVSTTLAKCRTPEQLAATAPLRSLPMAWHSSTPAVQHEIVRILLATQNVETAMALVESAPEYPLHNRNVARLLGACVRHRNLASAGFALYERLLAQGTVPSLPVYHAVLLLALKANDPTRFHDVLTHMETVGVPLDAMCHGLAVRMDCRQRRFESALDRYRLMQRDQMHLNVIVLNELLDGLCEAGTYTDALEVFESAVAKVAKRGWNQKPDAKVNLSPEAKAKAEHDDKRPVNEVTYNIMMKLCGRQQRLDEVFKWYEDMKAKGIAPSTTTINTLMHAVYHGKYRSVDSEKVYAALATVGVVGAGTLFVSDLSEATASVAITASVLMSLGLGIYMNPFGVQKSIYPNETTAKEPVPAAMLRRLDEEEHIGRLVYLWHELLGYGLRPDDATYDIFVRTSVRKRHPDIAVATLLDANNPNSFTARRAVEKDAFVLPLPLETTIRLLQSLVSQNLLPQVDDVIALAYTSRGLTSITSTSPGRLTRFRLVPFGAPKVTALVLSRLLRLWLDEHYPKDKLHARIHDTVAFDVIQCHTVLDYLDTIDPEIRASFAFEEVQVAGNGNGVLHFNRARLQKYIVNLA</sequence>
<evidence type="ECO:0000313" key="4">
    <source>
        <dbReference type="Proteomes" id="UP000030762"/>
    </source>
</evidence>
<proteinExistence type="predicted"/>
<protein>
    <recommendedName>
        <fullName evidence="5">Pentacotripeptide-repeat region of PRORP domain-containing protein</fullName>
    </recommendedName>
</protein>
<dbReference type="EMBL" id="JH767132">
    <property type="protein sequence ID" value="EQC42530.1"/>
    <property type="molecule type" value="Genomic_DNA"/>
</dbReference>
<name>T0R7U2_SAPDV</name>
<dbReference type="PANTHER" id="PTHR47936:SF1">
    <property type="entry name" value="PENTATRICOPEPTIDE REPEAT-CONTAINING PROTEIN GUN1, CHLOROPLASTIC"/>
    <property type="match status" value="1"/>
</dbReference>
<dbReference type="RefSeq" id="XP_008603953.1">
    <property type="nucleotide sequence ID" value="XM_008605731.1"/>
</dbReference>
<organism evidence="3 4">
    <name type="scientific">Saprolegnia diclina (strain VS20)</name>
    <dbReference type="NCBI Taxonomy" id="1156394"/>
    <lineage>
        <taxon>Eukaryota</taxon>
        <taxon>Sar</taxon>
        <taxon>Stramenopiles</taxon>
        <taxon>Oomycota</taxon>
        <taxon>Saprolegniomycetes</taxon>
        <taxon>Saprolegniales</taxon>
        <taxon>Saprolegniaceae</taxon>
        <taxon>Saprolegnia</taxon>
    </lineage>
</organism>
<dbReference type="InParanoid" id="T0R7U2"/>
<dbReference type="NCBIfam" id="TIGR00756">
    <property type="entry name" value="PPR"/>
    <property type="match status" value="1"/>
</dbReference>
<dbReference type="PROSITE" id="PS51375">
    <property type="entry name" value="PPR"/>
    <property type="match status" value="1"/>
</dbReference>
<keyword evidence="1" id="KW-0677">Repeat</keyword>
<dbReference type="OMA" id="YLWHELL"/>
<dbReference type="InterPro" id="IPR011990">
    <property type="entry name" value="TPR-like_helical_dom_sf"/>
</dbReference>